<reference evidence="2 3" key="1">
    <citation type="submission" date="2020-08" db="EMBL/GenBank/DDBJ databases">
        <authorList>
            <person name="Koutsovoulos G."/>
            <person name="Danchin GJ E."/>
        </authorList>
    </citation>
    <scope>NUCLEOTIDE SEQUENCE [LARGE SCALE GENOMIC DNA]</scope>
</reference>
<evidence type="ECO:0000313" key="2">
    <source>
        <dbReference type="EMBL" id="CAD2182017.1"/>
    </source>
</evidence>
<dbReference type="Proteomes" id="UP000580250">
    <property type="component" value="Unassembled WGS sequence"/>
</dbReference>
<gene>
    <name evidence="2" type="ORF">MENT_LOCUS34200</name>
</gene>
<dbReference type="OrthoDB" id="5831564at2759"/>
<organism evidence="2 3">
    <name type="scientific">Meloidogyne enterolobii</name>
    <name type="common">Root-knot nematode worm</name>
    <name type="synonym">Meloidogyne mayaguensis</name>
    <dbReference type="NCBI Taxonomy" id="390850"/>
    <lineage>
        <taxon>Eukaryota</taxon>
        <taxon>Metazoa</taxon>
        <taxon>Ecdysozoa</taxon>
        <taxon>Nematoda</taxon>
        <taxon>Chromadorea</taxon>
        <taxon>Rhabditida</taxon>
        <taxon>Tylenchina</taxon>
        <taxon>Tylenchomorpha</taxon>
        <taxon>Tylenchoidea</taxon>
        <taxon>Meloidogynidae</taxon>
        <taxon>Meloidogyninae</taxon>
        <taxon>Meloidogyne</taxon>
    </lineage>
</organism>
<proteinExistence type="predicted"/>
<dbReference type="AlphaFoldDB" id="A0A6V7W499"/>
<dbReference type="EMBL" id="CAJEWN010000417">
    <property type="protein sequence ID" value="CAD2182017.1"/>
    <property type="molecule type" value="Genomic_DNA"/>
</dbReference>
<feature type="region of interest" description="Disordered" evidence="1">
    <location>
        <begin position="1"/>
        <end position="74"/>
    </location>
</feature>
<comment type="caution">
    <text evidence="2">The sequence shown here is derived from an EMBL/GenBank/DDBJ whole genome shotgun (WGS) entry which is preliminary data.</text>
</comment>
<accession>A0A6V7W499</accession>
<sequence>MDIFRNKPNGGEFLLTASSDLHERPQSRLGQQQQHPFDRPLSRRGSRDDKHEEGEEETFNDTREDTPVPLGDDQQTIIVNPLAAVTPKINCWMLSKIRIKRSFSENYFY</sequence>
<evidence type="ECO:0000313" key="3">
    <source>
        <dbReference type="Proteomes" id="UP000580250"/>
    </source>
</evidence>
<protein>
    <submittedName>
        <fullName evidence="2">Uncharacterized protein</fullName>
    </submittedName>
</protein>
<name>A0A6V7W499_MELEN</name>
<evidence type="ECO:0000256" key="1">
    <source>
        <dbReference type="SAM" id="MobiDB-lite"/>
    </source>
</evidence>
<feature type="compositionally biased region" description="Basic and acidic residues" evidence="1">
    <location>
        <begin position="36"/>
        <end position="53"/>
    </location>
</feature>